<keyword evidence="3" id="KW-1185">Reference proteome</keyword>
<evidence type="ECO:0000256" key="1">
    <source>
        <dbReference type="SAM" id="MobiDB-lite"/>
    </source>
</evidence>
<comment type="caution">
    <text evidence="2">The sequence shown here is derived from an EMBL/GenBank/DDBJ whole genome shotgun (WGS) entry which is preliminary data.</text>
</comment>
<evidence type="ECO:0008006" key="4">
    <source>
        <dbReference type="Google" id="ProtNLM"/>
    </source>
</evidence>
<protein>
    <recommendedName>
        <fullName evidence="4">Lipoprotein</fullName>
    </recommendedName>
</protein>
<name>A0ABT9CJ31_9BACL</name>
<evidence type="ECO:0000313" key="2">
    <source>
        <dbReference type="EMBL" id="MDO7908543.1"/>
    </source>
</evidence>
<dbReference type="EMBL" id="JAUQTB010000017">
    <property type="protein sequence ID" value="MDO7908543.1"/>
    <property type="molecule type" value="Genomic_DNA"/>
</dbReference>
<proteinExistence type="predicted"/>
<gene>
    <name evidence="2" type="ORF">Q5741_19315</name>
</gene>
<dbReference type="Proteomes" id="UP001240171">
    <property type="component" value="Unassembled WGS sequence"/>
</dbReference>
<sequence length="229" mass="25521">MIHLWQRMLAVGWIMMFLSACGNPGISYTASGSAELSPARIQDLRTVYPLAQGIPELIEMRELTFQEVVELSDSVIIAEVIQRLPDYRINLTSNPGTPEGALTGKPRQSGNQDTSAGQASFADYQVKVNTIITGKSIPTTIHLITNTQLTGVEPDLMPGMKLLVAVQQAKGNHPEDRYSFTRYAAYYIVDERFVLEVYEGQSEQRQQFSALTNGKTLENLMDHIRNMNP</sequence>
<evidence type="ECO:0000313" key="3">
    <source>
        <dbReference type="Proteomes" id="UP001240171"/>
    </source>
</evidence>
<reference evidence="2 3" key="1">
    <citation type="submission" date="2023-07" db="EMBL/GenBank/DDBJ databases">
        <title>Paenibacillus sp. JX-17 nov. isolated from soil.</title>
        <authorList>
            <person name="Wan Y."/>
            <person name="Liu B."/>
        </authorList>
    </citation>
    <scope>NUCLEOTIDE SEQUENCE [LARGE SCALE GENOMIC DNA]</scope>
    <source>
        <strain evidence="2 3">JX-17</strain>
    </source>
</reference>
<feature type="compositionally biased region" description="Polar residues" evidence="1">
    <location>
        <begin position="106"/>
        <end position="116"/>
    </location>
</feature>
<dbReference type="RefSeq" id="WP_305025761.1">
    <property type="nucleotide sequence ID" value="NZ_JAUQTB010000017.1"/>
</dbReference>
<dbReference type="PROSITE" id="PS51257">
    <property type="entry name" value="PROKAR_LIPOPROTEIN"/>
    <property type="match status" value="1"/>
</dbReference>
<feature type="region of interest" description="Disordered" evidence="1">
    <location>
        <begin position="95"/>
        <end position="116"/>
    </location>
</feature>
<accession>A0ABT9CJ31</accession>
<organism evidence="2 3">
    <name type="scientific">Paenibacillus lacisoli</name>
    <dbReference type="NCBI Taxonomy" id="3064525"/>
    <lineage>
        <taxon>Bacteria</taxon>
        <taxon>Bacillati</taxon>
        <taxon>Bacillota</taxon>
        <taxon>Bacilli</taxon>
        <taxon>Bacillales</taxon>
        <taxon>Paenibacillaceae</taxon>
        <taxon>Paenibacillus</taxon>
    </lineage>
</organism>